<keyword evidence="7" id="KW-0539">Nucleus</keyword>
<feature type="compositionally biased region" description="Basic and acidic residues" evidence="9">
    <location>
        <begin position="337"/>
        <end position="347"/>
    </location>
</feature>
<dbReference type="GO" id="GO:0046935">
    <property type="term" value="F:1-phosphatidylinositol-3-kinase regulator activity"/>
    <property type="evidence" value="ECO:0007669"/>
    <property type="project" value="InterPro"/>
</dbReference>
<keyword evidence="5" id="KW-0963">Cytoplasm</keyword>
<keyword evidence="4" id="KW-1003">Cell membrane</keyword>
<keyword evidence="6" id="KW-0472">Membrane</keyword>
<comment type="subcellular location">
    <subcellularLocation>
        <location evidence="2">Cell membrane</location>
        <topology evidence="2">Peripheral membrane protein</topology>
    </subcellularLocation>
    <subcellularLocation>
        <location evidence="3">Cytoplasm</location>
    </subcellularLocation>
    <subcellularLocation>
        <location evidence="1">Nucleus</location>
    </subcellularLocation>
</comment>
<dbReference type="GO" id="GO:0005944">
    <property type="term" value="C:phosphatidylinositol 3-kinase complex, class IB"/>
    <property type="evidence" value="ECO:0007669"/>
    <property type="project" value="InterPro"/>
</dbReference>
<organism evidence="10 11">
    <name type="scientific">Collichthys lucidus</name>
    <name type="common">Big head croaker</name>
    <name type="synonym">Sciaena lucida</name>
    <dbReference type="NCBI Taxonomy" id="240159"/>
    <lineage>
        <taxon>Eukaryota</taxon>
        <taxon>Metazoa</taxon>
        <taxon>Chordata</taxon>
        <taxon>Craniata</taxon>
        <taxon>Vertebrata</taxon>
        <taxon>Euteleostomi</taxon>
        <taxon>Actinopterygii</taxon>
        <taxon>Neopterygii</taxon>
        <taxon>Teleostei</taxon>
        <taxon>Neoteleostei</taxon>
        <taxon>Acanthomorphata</taxon>
        <taxon>Eupercaria</taxon>
        <taxon>Sciaenidae</taxon>
        <taxon>Collichthys</taxon>
    </lineage>
</organism>
<protein>
    <recommendedName>
        <fullName evidence="8">Phosphoinositide 3-kinase regulatory subunit 5</fullName>
    </recommendedName>
</protein>
<feature type="compositionally biased region" description="Acidic residues" evidence="9">
    <location>
        <begin position="320"/>
        <end position="336"/>
    </location>
</feature>
<dbReference type="PANTHER" id="PTHR15593:SF2">
    <property type="entry name" value="PHOSPHOINOSITIDE 3-KINASE REGULATORY SUBUNIT 5"/>
    <property type="match status" value="1"/>
</dbReference>
<feature type="region of interest" description="Disordered" evidence="9">
    <location>
        <begin position="320"/>
        <end position="414"/>
    </location>
</feature>
<sequence>MEQSSCTEDRIQHVLERCLCNLGLNTPDKQLWNAGLCINRWCLEELVKRDGHNFLILLQKVLKKTKEVLEQCRYELVVPLTLLFSSTLLKAPPVSPDCGVLQEAYLLFHSFLAWPEPCCSASKRLLNIIQQELRAPGISFQRLVRAEQSVSPQIHHSKTIMVLLVSPDDDVPPEVQSVAEQLSSTGHSNRDVTITLILHGFQAALGTRDLQALHTALQTKRPDELEQLMKVVTDSMETAASATDLSTARQGLIHSMERLRESLAAPVPANGSDTWAVETFMLPFPNCRTCSWENDNFDFLNHILDSDLDSPEECFLKGEIEEEDINDTSVDEEDEVEGSKADRDFQNHRISTASSSSRDSTFSSYSLSSSWSVSTPSGSSGIESDFSEDTTHEDTEEGQDSQPKPRKKPKKKSRSILGVERFSLLFKNPRSPNVCRRVQSMGHRADFTKDYQKNGSQLKHSLCRQMHPLRAPTAALDPLSPQKHMCVRRRPILSCDEGDVAEVPTLVKVVVFGGDKEAGRLARAYSDLQQKESKCPRLTRMCKLQFYFVPTKRRTTGSPGQTPTEGQIGGSSKAAASVESNDSVLEDNTTDIAQMLGMLDPWYERNVLNMLSLSSDVLCQTACKDGDVSVAVSGRSQWMQTEIVCTSINLYKACRKPEQLDSRVESLRLMMTEVLKRQCSKSKKGYNQHISISEVKVDKVQVSSGEDGTTFAVCLDQDEKKFIQSVTRCEVSLCCKPGSSSDWKSYKPLPGQVQPLHPSYCSLLCLPITSFTASSYSKLWINAENMDEHPALSASSMCDDVQALLKEMNSHSASQKGSYDSTARLAESEGKLRWILQKKLESDPSCSILLIQVLVKELKKKLKTKTCKTQSYVRVIPVLHTIYYVVIQSGGMIPASLYQTVYECLIKLLILPTPYCTVVLSTLRSIKMEMITPGSLYQRRVVAEQNLKSEHFTVQEKVFVLADPAVFSAPLEATVRAHFEAPSSFKNTSTMERNVVLHVLQTGLGATCQSSRLAQALEVLEDHVVEKYFQEVVPTVEQSIKHGAGGCAIYLNKLHDIYRNILTDCREEITKVDHGSLAYGAALPFPEINFQLWRSKEDLWNLLVKFALDCCRNSCTDEEVKDKKGSVQSEFDQKERNPTSAFSRRKAFKNMKPADKITLIREKIEAFPGSSPAFKEDRRRHTARVVVMGDDRVLGTLTRAYCLIRERESKRLVLTKRLDIRFYYIPVTDVEPSSIPPSRPCQDEDRLSLASLLGRVDPWYNSNINSLGAEISKLSRTHSEPSEQNLFLLDSLCYYLRCGKQPVNIPLYSVKMTCSSGDVDEVFVSHLEAEIPEFKHLKENSPSQDYLSVRFDSVNPKYNTKIQTQNISIRTMEHRTLSVRLDKDSRRRYTDVQRIEISPCLDPGCSVWSRFSVSGKQEQSLSKFLNTVLSLPINTFTGVTL</sequence>
<feature type="compositionally biased region" description="Polar residues" evidence="9">
    <location>
        <begin position="556"/>
        <end position="565"/>
    </location>
</feature>
<evidence type="ECO:0000313" key="10">
    <source>
        <dbReference type="EMBL" id="TKS91512.1"/>
    </source>
</evidence>
<dbReference type="Proteomes" id="UP000298787">
    <property type="component" value="Chromosome 23"/>
</dbReference>
<evidence type="ECO:0000256" key="8">
    <source>
        <dbReference type="ARBA" id="ARBA00040195"/>
    </source>
</evidence>
<feature type="compositionally biased region" description="Low complexity" evidence="9">
    <location>
        <begin position="351"/>
        <end position="384"/>
    </location>
</feature>
<gene>
    <name evidence="10" type="ORF">D9C73_026289</name>
</gene>
<evidence type="ECO:0000256" key="3">
    <source>
        <dbReference type="ARBA" id="ARBA00004496"/>
    </source>
</evidence>
<feature type="region of interest" description="Disordered" evidence="9">
    <location>
        <begin position="553"/>
        <end position="575"/>
    </location>
</feature>
<evidence type="ECO:0000256" key="6">
    <source>
        <dbReference type="ARBA" id="ARBA00023136"/>
    </source>
</evidence>
<dbReference type="Pfam" id="PF10486">
    <property type="entry name" value="PI3K_1B_p101"/>
    <property type="match status" value="5"/>
</dbReference>
<dbReference type="STRING" id="240159.A0A4V6AVZ5"/>
<dbReference type="GO" id="GO:0007186">
    <property type="term" value="P:G protein-coupled receptor signaling pathway"/>
    <property type="evidence" value="ECO:0007669"/>
    <property type="project" value="TreeGrafter"/>
</dbReference>
<evidence type="ECO:0000256" key="4">
    <source>
        <dbReference type="ARBA" id="ARBA00022475"/>
    </source>
</evidence>
<evidence type="ECO:0000313" key="11">
    <source>
        <dbReference type="Proteomes" id="UP000298787"/>
    </source>
</evidence>
<name>A0A4V6AVZ5_COLLU</name>
<evidence type="ECO:0000256" key="1">
    <source>
        <dbReference type="ARBA" id="ARBA00004123"/>
    </source>
</evidence>
<proteinExistence type="predicted"/>
<evidence type="ECO:0000256" key="9">
    <source>
        <dbReference type="SAM" id="MobiDB-lite"/>
    </source>
</evidence>
<evidence type="ECO:0000256" key="5">
    <source>
        <dbReference type="ARBA" id="ARBA00022490"/>
    </source>
</evidence>
<feature type="compositionally biased region" description="Basic residues" evidence="9">
    <location>
        <begin position="404"/>
        <end position="414"/>
    </location>
</feature>
<dbReference type="InterPro" id="IPR019522">
    <property type="entry name" value="PIK3R5/6"/>
</dbReference>
<dbReference type="PANTHER" id="PTHR15593">
    <property type="entry name" value="PHOSPHATIDYLINOSITOL 3-KINASE REGULATORY SUBUNIT"/>
    <property type="match status" value="1"/>
</dbReference>
<evidence type="ECO:0000256" key="2">
    <source>
        <dbReference type="ARBA" id="ARBA00004202"/>
    </source>
</evidence>
<accession>A0A4V6AVZ5</accession>
<dbReference type="EMBL" id="CM014100">
    <property type="protein sequence ID" value="TKS91512.1"/>
    <property type="molecule type" value="Genomic_DNA"/>
</dbReference>
<evidence type="ECO:0000256" key="7">
    <source>
        <dbReference type="ARBA" id="ARBA00023242"/>
    </source>
</evidence>
<keyword evidence="11" id="KW-1185">Reference proteome</keyword>
<reference evidence="10 11" key="1">
    <citation type="submission" date="2019-01" db="EMBL/GenBank/DDBJ databases">
        <title>Genome Assembly of Collichthys lucidus.</title>
        <authorList>
            <person name="Cai M."/>
            <person name="Xiao S."/>
        </authorList>
    </citation>
    <scope>NUCLEOTIDE SEQUENCE [LARGE SCALE GENOMIC DNA]</scope>
    <source>
        <strain evidence="10">JT15FE1705JMU</strain>
        <tissue evidence="10">Muscle</tissue>
    </source>
</reference>